<dbReference type="Proteomes" id="UP000325787">
    <property type="component" value="Chromosome"/>
</dbReference>
<reference evidence="11" key="1">
    <citation type="journal article" date="2021" name="Curr. Microbiol.">
        <title>Complete genome of nocamycin-producing strain Saccharothrix syringae NRRL B-16468 reveals the biosynthetic potential for secondary metabolites.</title>
        <authorList>
            <person name="Mo X."/>
            <person name="Yang S."/>
        </authorList>
    </citation>
    <scope>NUCLEOTIDE SEQUENCE [LARGE SCALE GENOMIC DNA]</scope>
    <source>
        <strain evidence="11">ATCC 51364 / DSM 43886 / JCM 6844 / KCTC 9398 / NBRC 14523 / NRRL B-16468 / INA 2240</strain>
    </source>
</reference>
<gene>
    <name evidence="10" type="ORF">EKG83_32200</name>
</gene>
<dbReference type="EMBL" id="CP034550">
    <property type="protein sequence ID" value="QFZ21430.1"/>
    <property type="molecule type" value="Genomic_DNA"/>
</dbReference>
<dbReference type="InterPro" id="IPR001882">
    <property type="entry name" value="Biotin_BS"/>
</dbReference>
<comment type="function">
    <text evidence="8">This protein is a component of the acetyl coenzyme A carboxylase complex; first, biotin carboxylase catalyzes the carboxylation of the carrier protein and then the transcarboxylase transfers the carboxyl group to form malonyl-CoA.</text>
</comment>
<dbReference type="InterPro" id="IPR011053">
    <property type="entry name" value="Single_hybrid_motif"/>
</dbReference>
<dbReference type="PANTHER" id="PTHR45266:SF3">
    <property type="entry name" value="OXALOACETATE DECARBOXYLASE ALPHA CHAIN"/>
    <property type="match status" value="1"/>
</dbReference>
<dbReference type="KEGG" id="ssyi:EKG83_32200"/>
<evidence type="ECO:0000256" key="4">
    <source>
        <dbReference type="ARBA" id="ARBA00022832"/>
    </source>
</evidence>
<evidence type="ECO:0000313" key="10">
    <source>
        <dbReference type="EMBL" id="QFZ21430.1"/>
    </source>
</evidence>
<dbReference type="InterPro" id="IPR001249">
    <property type="entry name" value="AcCoA_biotinCC"/>
</dbReference>
<feature type="domain" description="Lipoyl-binding" evidence="9">
    <location>
        <begin position="95"/>
        <end position="171"/>
    </location>
</feature>
<dbReference type="SUPFAM" id="SSF51230">
    <property type="entry name" value="Single hybrid motif"/>
    <property type="match status" value="1"/>
</dbReference>
<keyword evidence="4 8" id="KW-0276">Fatty acid metabolism</keyword>
<dbReference type="AlphaFoldDB" id="A0A5Q0H6F2"/>
<name>A0A5Q0H6F2_SACSY</name>
<protein>
    <recommendedName>
        <fullName evidence="2 8">Biotin carboxyl carrier protein of acetyl-CoA carboxylase</fullName>
    </recommendedName>
</protein>
<dbReference type="Gene3D" id="2.40.50.100">
    <property type="match status" value="1"/>
</dbReference>
<dbReference type="GO" id="GO:0006633">
    <property type="term" value="P:fatty acid biosynthetic process"/>
    <property type="evidence" value="ECO:0007669"/>
    <property type="project" value="UniProtKB-UniPathway"/>
</dbReference>
<evidence type="ECO:0000256" key="3">
    <source>
        <dbReference type="ARBA" id="ARBA00022516"/>
    </source>
</evidence>
<keyword evidence="11" id="KW-1185">Reference proteome</keyword>
<dbReference type="Pfam" id="PF00364">
    <property type="entry name" value="Biotin_lipoyl"/>
    <property type="match status" value="1"/>
</dbReference>
<evidence type="ECO:0000256" key="1">
    <source>
        <dbReference type="ARBA" id="ARBA00005194"/>
    </source>
</evidence>
<keyword evidence="5 8" id="KW-0443">Lipid metabolism</keyword>
<dbReference type="PRINTS" id="PR01071">
    <property type="entry name" value="ACOABIOTINCC"/>
</dbReference>
<evidence type="ECO:0000256" key="6">
    <source>
        <dbReference type="ARBA" id="ARBA00023160"/>
    </source>
</evidence>
<accession>A0A5Q0H6F2</accession>
<evidence type="ECO:0000259" key="9">
    <source>
        <dbReference type="PROSITE" id="PS50968"/>
    </source>
</evidence>
<dbReference type="GO" id="GO:0009317">
    <property type="term" value="C:acetyl-CoA carboxylase complex"/>
    <property type="evidence" value="ECO:0007669"/>
    <property type="project" value="InterPro"/>
</dbReference>
<dbReference type="InterPro" id="IPR000089">
    <property type="entry name" value="Biotin_lipoyl"/>
</dbReference>
<evidence type="ECO:0000256" key="2">
    <source>
        <dbReference type="ARBA" id="ARBA00017562"/>
    </source>
</evidence>
<dbReference type="GO" id="GO:0003989">
    <property type="term" value="F:acetyl-CoA carboxylase activity"/>
    <property type="evidence" value="ECO:0007669"/>
    <property type="project" value="InterPro"/>
</dbReference>
<keyword evidence="7 8" id="KW-0092">Biotin</keyword>
<dbReference type="PANTHER" id="PTHR45266">
    <property type="entry name" value="OXALOACETATE DECARBOXYLASE ALPHA CHAIN"/>
    <property type="match status" value="1"/>
</dbReference>
<evidence type="ECO:0000256" key="5">
    <source>
        <dbReference type="ARBA" id="ARBA00023098"/>
    </source>
</evidence>
<keyword evidence="6 8" id="KW-0275">Fatty acid biosynthesis</keyword>
<dbReference type="OrthoDB" id="9811735at2"/>
<dbReference type="PROSITE" id="PS50968">
    <property type="entry name" value="BIOTINYL_LIPOYL"/>
    <property type="match status" value="1"/>
</dbReference>
<evidence type="ECO:0000256" key="7">
    <source>
        <dbReference type="ARBA" id="ARBA00023267"/>
    </source>
</evidence>
<dbReference type="PROSITE" id="PS00188">
    <property type="entry name" value="BIOTIN"/>
    <property type="match status" value="1"/>
</dbReference>
<organism evidence="10 11">
    <name type="scientific">Saccharothrix syringae</name>
    <name type="common">Nocardiopsis syringae</name>
    <dbReference type="NCBI Taxonomy" id="103733"/>
    <lineage>
        <taxon>Bacteria</taxon>
        <taxon>Bacillati</taxon>
        <taxon>Actinomycetota</taxon>
        <taxon>Actinomycetes</taxon>
        <taxon>Pseudonocardiales</taxon>
        <taxon>Pseudonocardiaceae</taxon>
        <taxon>Saccharothrix</taxon>
    </lineage>
</organism>
<dbReference type="CDD" id="cd06850">
    <property type="entry name" value="biotinyl_domain"/>
    <property type="match status" value="1"/>
</dbReference>
<sequence length="178" mass="18833">MVRQGGNPVTQGVITDNGHELFNGLTERLDGHRALLEETRRSVVRLLADVPTAPKRLRVQAGDVVVEVEWDDAGQPVTVVAAGAPAAPEPPAPEGEYLTSPTVGVFYRAPQPGAPPFVAEGDRVRPGQQVGIVEAMKLMIPVEADRAGLVARALAADGETVEYGTRLFELAPPDRTAG</sequence>
<comment type="pathway">
    <text evidence="1 8">Lipid metabolism; fatty acid biosynthesis.</text>
</comment>
<keyword evidence="3 8" id="KW-0444">Lipid biosynthesis</keyword>
<dbReference type="UniPathway" id="UPA00094"/>
<evidence type="ECO:0000313" key="11">
    <source>
        <dbReference type="Proteomes" id="UP000325787"/>
    </source>
</evidence>
<dbReference type="InterPro" id="IPR050709">
    <property type="entry name" value="Biotin_Carboxyl_Carrier/Decarb"/>
</dbReference>
<evidence type="ECO:0000256" key="8">
    <source>
        <dbReference type="RuleBase" id="RU364072"/>
    </source>
</evidence>
<proteinExistence type="predicted"/>